<dbReference type="Proteomes" id="UP001157039">
    <property type="component" value="Unassembled WGS sequence"/>
</dbReference>
<dbReference type="SUPFAM" id="SSF46785">
    <property type="entry name" value="Winged helix' DNA-binding domain"/>
    <property type="match status" value="1"/>
</dbReference>
<reference evidence="6" key="4">
    <citation type="submission" date="2023-02" db="EMBL/GenBank/DDBJ databases">
        <authorList>
            <person name="Sun Q."/>
            <person name="Mori K."/>
        </authorList>
    </citation>
    <scope>NUCLEOTIDE SEQUENCE</scope>
    <source>
        <strain evidence="6">NBRC 114545</strain>
    </source>
</reference>
<dbReference type="Proteomes" id="UP000268310">
    <property type="component" value="Chromosome"/>
</dbReference>
<accession>A0AA37XNT1</accession>
<dbReference type="PANTHER" id="PTHR18964:SF149">
    <property type="entry name" value="BIFUNCTIONAL UDP-N-ACETYLGLUCOSAMINE 2-EPIMERASE_N-ACETYLMANNOSAMINE KINASE"/>
    <property type="match status" value="1"/>
</dbReference>
<dbReference type="InterPro" id="IPR043129">
    <property type="entry name" value="ATPase_NBD"/>
</dbReference>
<name>A0AA37XNT1_9ENTE</name>
<dbReference type="KEGG" id="too:C7K38_01420"/>
<dbReference type="RefSeq" id="WP_123934117.1">
    <property type="nucleotide sequence ID" value="NZ_BSUW01000001.1"/>
</dbReference>
<dbReference type="Gene3D" id="1.10.10.10">
    <property type="entry name" value="Winged helix-like DNA-binding domain superfamily/Winged helix DNA-binding domain"/>
    <property type="match status" value="1"/>
</dbReference>
<dbReference type="InterPro" id="IPR036388">
    <property type="entry name" value="WH-like_DNA-bd_sf"/>
</dbReference>
<evidence type="ECO:0000256" key="1">
    <source>
        <dbReference type="ARBA" id="ARBA00002486"/>
    </source>
</evidence>
<comment type="function">
    <text evidence="1">Transcriptional repressor of xylose-utilizing enzymes.</text>
</comment>
<reference evidence="4 7" key="1">
    <citation type="journal article" date="2012" name="Int. J. Syst. Evol. Microbiol.">
        <title>Characterization of Tetragenococcus strains from sugar thick juice reveals a novel species, Tetragenococcus osmophilus sp. nov., and divides Tetragenococcus halophilus into two subspecies, T. halophilus subsp. halophilus subsp. nov. and T. halophilus subsp. flandriensis subsp. nov.</title>
        <authorList>
            <person name="Juste A."/>
            <person name="Van Trappen S."/>
            <person name="Verreth C."/>
            <person name="Cleenwerck I."/>
            <person name="De Vos P."/>
            <person name="Lievens B."/>
            <person name="Willems K.A."/>
        </authorList>
    </citation>
    <scope>NUCLEOTIDE SEQUENCE [LARGE SCALE GENOMIC DNA]</scope>
    <source>
        <strain evidence="4 7">JCM 31126</strain>
    </source>
</reference>
<reference evidence="4" key="3">
    <citation type="submission" date="2018-03" db="EMBL/GenBank/DDBJ databases">
        <authorList>
            <person name="Jeon C.O."/>
        </authorList>
    </citation>
    <scope>NUCLEOTIDE SEQUENCE</scope>
    <source>
        <strain evidence="4">JCM 31126</strain>
    </source>
</reference>
<dbReference type="EMBL" id="CP027783">
    <property type="protein sequence ID" value="AYW47148.1"/>
    <property type="molecule type" value="Genomic_DNA"/>
</dbReference>
<dbReference type="SUPFAM" id="SSF53067">
    <property type="entry name" value="Actin-like ATPase domain"/>
    <property type="match status" value="1"/>
</dbReference>
<protein>
    <submittedName>
        <fullName evidence="4">ROK family protein</fullName>
    </submittedName>
</protein>
<dbReference type="AlphaFoldDB" id="A0AA37XNT1"/>
<comment type="similarity">
    <text evidence="2">Belongs to the ROK (NagC/XylR) family.</text>
</comment>
<organism evidence="6 8">
    <name type="scientific">Tetragenococcus osmophilus</name>
    <dbReference type="NCBI Taxonomy" id="526944"/>
    <lineage>
        <taxon>Bacteria</taxon>
        <taxon>Bacillati</taxon>
        <taxon>Bacillota</taxon>
        <taxon>Bacilli</taxon>
        <taxon>Lactobacillales</taxon>
        <taxon>Enterococcaceae</taxon>
        <taxon>Tetragenococcus</taxon>
    </lineage>
</organism>
<keyword evidence="3" id="KW-0859">Xylose metabolism</keyword>
<evidence type="ECO:0000313" key="7">
    <source>
        <dbReference type="Proteomes" id="UP000268310"/>
    </source>
</evidence>
<evidence type="ECO:0000313" key="8">
    <source>
        <dbReference type="Proteomes" id="UP001157039"/>
    </source>
</evidence>
<dbReference type="Gene3D" id="3.30.420.40">
    <property type="match status" value="2"/>
</dbReference>
<dbReference type="EMBL" id="BSUW01000001">
    <property type="protein sequence ID" value="GMA70998.1"/>
    <property type="molecule type" value="Genomic_DNA"/>
</dbReference>
<evidence type="ECO:0000256" key="2">
    <source>
        <dbReference type="ARBA" id="ARBA00006479"/>
    </source>
</evidence>
<evidence type="ECO:0000313" key="5">
    <source>
        <dbReference type="EMBL" id="GMA70998.1"/>
    </source>
</evidence>
<dbReference type="EMBL" id="BSUW01000002">
    <property type="protein sequence ID" value="GMA73400.1"/>
    <property type="molecule type" value="Genomic_DNA"/>
</dbReference>
<sequence>MSKNPIRDKNISMIKKLLFKNRSLFASDLVDYTNLSIVTINSLLKELVQNRFVYAQYEVQREFGRPATKYHFNYDRLKFLLISIVASHGDLFIYSYIVNLEQNVQQKTCDRFFPCTTEVFQQILSKQLAKEANIQKIAISIPGKVDEGIIKSSWYENFDQWPIDELIKSVTDIPYDVQNDVHLLTIGHCILENLSSEGPFVGIYFPPKSMPGISIFMKNTLIEGNHSLAGEAKYFPTFIDNGVPEDDIALLKRTVELVSFYNVALAPSTFILSIPNSIEKQLLEELNNSFSFTSHPNDCEVQFVKNFEKSILYGLQWLLFRFTPYDLTKG</sequence>
<dbReference type="PANTHER" id="PTHR18964">
    <property type="entry name" value="ROK (REPRESSOR, ORF, KINASE) FAMILY"/>
    <property type="match status" value="1"/>
</dbReference>
<dbReference type="InterPro" id="IPR000600">
    <property type="entry name" value="ROK"/>
</dbReference>
<evidence type="ECO:0000313" key="6">
    <source>
        <dbReference type="EMBL" id="GMA73400.1"/>
    </source>
</evidence>
<dbReference type="GO" id="GO:0042732">
    <property type="term" value="P:D-xylose metabolic process"/>
    <property type="evidence" value="ECO:0007669"/>
    <property type="project" value="UniProtKB-KW"/>
</dbReference>
<evidence type="ECO:0000313" key="4">
    <source>
        <dbReference type="EMBL" id="AYW47148.1"/>
    </source>
</evidence>
<reference evidence="6 8" key="2">
    <citation type="journal article" date="2014" name="Int. J. Syst. Evol. Microbiol.">
        <title>Complete genome sequence of Corynebacterium casei LMG S-19264T (=DSM 44701T), isolated from a smear-ripened cheese.</title>
        <authorList>
            <consortium name="US DOE Joint Genome Institute (JGI-PGF)"/>
            <person name="Walter F."/>
            <person name="Albersmeier A."/>
            <person name="Kalinowski J."/>
            <person name="Ruckert C."/>
        </authorList>
    </citation>
    <scope>NUCLEOTIDE SEQUENCE [LARGE SCALE GENOMIC DNA]</scope>
    <source>
        <strain evidence="6 8">NBRC 114545</strain>
    </source>
</reference>
<dbReference type="Pfam" id="PF00480">
    <property type="entry name" value="ROK"/>
    <property type="match status" value="1"/>
</dbReference>
<gene>
    <name evidence="4" type="ORF">C7K38_01420</name>
    <name evidence="5" type="ORF">GCM10025885_00470</name>
    <name evidence="6" type="ORF">GCM10025885_24490</name>
</gene>
<dbReference type="InterPro" id="IPR036390">
    <property type="entry name" value="WH_DNA-bd_sf"/>
</dbReference>
<keyword evidence="3" id="KW-0119">Carbohydrate metabolism</keyword>
<keyword evidence="7" id="KW-1185">Reference proteome</keyword>
<evidence type="ECO:0000256" key="3">
    <source>
        <dbReference type="ARBA" id="ARBA00022629"/>
    </source>
</evidence>
<proteinExistence type="inferred from homology"/>